<dbReference type="AlphaFoldDB" id="A0A6J7P080"/>
<dbReference type="EMBL" id="CAFBOM010000272">
    <property type="protein sequence ID" value="CAB4999100.1"/>
    <property type="molecule type" value="Genomic_DNA"/>
</dbReference>
<protein>
    <submittedName>
        <fullName evidence="1">Unannotated protein</fullName>
    </submittedName>
</protein>
<evidence type="ECO:0000313" key="1">
    <source>
        <dbReference type="EMBL" id="CAB4999100.1"/>
    </source>
</evidence>
<sequence length="41" mass="4513">MRHADTGEVQVSANGGIVTWNGAPLELDPVRNAPLSRLHFW</sequence>
<accession>A0A6J7P080</accession>
<name>A0A6J7P080_9ZZZZ</name>
<reference evidence="1" key="1">
    <citation type="submission" date="2020-05" db="EMBL/GenBank/DDBJ databases">
        <authorList>
            <person name="Chiriac C."/>
            <person name="Salcher M."/>
            <person name="Ghai R."/>
            <person name="Kavagutti S V."/>
        </authorList>
    </citation>
    <scope>NUCLEOTIDE SEQUENCE</scope>
</reference>
<organism evidence="1">
    <name type="scientific">freshwater metagenome</name>
    <dbReference type="NCBI Taxonomy" id="449393"/>
    <lineage>
        <taxon>unclassified sequences</taxon>
        <taxon>metagenomes</taxon>
        <taxon>ecological metagenomes</taxon>
    </lineage>
</organism>
<proteinExistence type="predicted"/>
<gene>
    <name evidence="1" type="ORF">UFOPK3957_01465</name>
</gene>